<reference evidence="2" key="1">
    <citation type="submission" date="2020-02" db="EMBL/GenBank/DDBJ databases">
        <authorList>
            <person name="Meier V. D."/>
        </authorList>
    </citation>
    <scope>NUCLEOTIDE SEQUENCE</scope>
    <source>
        <strain evidence="2">AVDCRST_MAG26</strain>
    </source>
</reference>
<feature type="compositionally biased region" description="Low complexity" evidence="1">
    <location>
        <begin position="21"/>
        <end position="36"/>
    </location>
</feature>
<accession>A0A6J4HXD4</accession>
<name>A0A6J4HXD4_9CHLR</name>
<dbReference type="EMBL" id="CADCTK010000277">
    <property type="protein sequence ID" value="CAA9235781.1"/>
    <property type="molecule type" value="Genomic_DNA"/>
</dbReference>
<evidence type="ECO:0000256" key="1">
    <source>
        <dbReference type="SAM" id="MobiDB-lite"/>
    </source>
</evidence>
<proteinExistence type="predicted"/>
<feature type="compositionally biased region" description="Basic residues" evidence="1">
    <location>
        <begin position="45"/>
        <end position="59"/>
    </location>
</feature>
<evidence type="ECO:0000313" key="2">
    <source>
        <dbReference type="EMBL" id="CAA9235781.1"/>
    </source>
</evidence>
<feature type="compositionally biased region" description="Polar residues" evidence="1">
    <location>
        <begin position="7"/>
        <end position="20"/>
    </location>
</feature>
<dbReference type="AlphaFoldDB" id="A0A6J4HXD4"/>
<organism evidence="2">
    <name type="scientific">uncultured Chloroflexia bacterium</name>
    <dbReference type="NCBI Taxonomy" id="1672391"/>
    <lineage>
        <taxon>Bacteria</taxon>
        <taxon>Bacillati</taxon>
        <taxon>Chloroflexota</taxon>
        <taxon>Chloroflexia</taxon>
        <taxon>environmental samples</taxon>
    </lineage>
</organism>
<sequence>MVVLATATPSPRTPMSLQTPAGTTQAAKSTSAAVAAYGETGDQHKWKRKQAQPIQHLHR</sequence>
<gene>
    <name evidence="2" type="ORF">AVDCRST_MAG26-1187</name>
</gene>
<feature type="region of interest" description="Disordered" evidence="1">
    <location>
        <begin position="1"/>
        <end position="59"/>
    </location>
</feature>
<protein>
    <submittedName>
        <fullName evidence="2">Uncharacterized protein</fullName>
    </submittedName>
</protein>